<dbReference type="Pfam" id="PF12937">
    <property type="entry name" value="F-box-like"/>
    <property type="match status" value="1"/>
</dbReference>
<dbReference type="AlphaFoldDB" id="A0A1C7MSU8"/>
<comment type="caution">
    <text evidence="2">The sequence shown here is derived from an EMBL/GenBank/DDBJ whole genome shotgun (WGS) entry which is preliminary data.</text>
</comment>
<evidence type="ECO:0000313" key="3">
    <source>
        <dbReference type="Proteomes" id="UP000092993"/>
    </source>
</evidence>
<dbReference type="SUPFAM" id="SSF81383">
    <property type="entry name" value="F-box domain"/>
    <property type="match status" value="1"/>
</dbReference>
<name>A0A1C7MSU8_GRIFR</name>
<dbReference type="OrthoDB" id="3353710at2759"/>
<dbReference type="EMBL" id="LUGG01000001">
    <property type="protein sequence ID" value="OBZ79878.1"/>
    <property type="molecule type" value="Genomic_DNA"/>
</dbReference>
<dbReference type="InterPro" id="IPR036047">
    <property type="entry name" value="F-box-like_dom_sf"/>
</dbReference>
<evidence type="ECO:0000259" key="1">
    <source>
        <dbReference type="PROSITE" id="PS50181"/>
    </source>
</evidence>
<gene>
    <name evidence="2" type="ORF">A0H81_01539</name>
</gene>
<protein>
    <recommendedName>
        <fullName evidence="1">F-box domain-containing protein</fullName>
    </recommendedName>
</protein>
<keyword evidence="3" id="KW-1185">Reference proteome</keyword>
<reference evidence="2 3" key="1">
    <citation type="submission" date="2016-03" db="EMBL/GenBank/DDBJ databases">
        <title>Whole genome sequencing of Grifola frondosa 9006-11.</title>
        <authorList>
            <person name="Min B."/>
            <person name="Park H."/>
            <person name="Kim J.-G."/>
            <person name="Cho H."/>
            <person name="Oh Y.-L."/>
            <person name="Kong W.-S."/>
            <person name="Choi I.-G."/>
        </authorList>
    </citation>
    <scope>NUCLEOTIDE SEQUENCE [LARGE SCALE GENOMIC DNA]</scope>
    <source>
        <strain evidence="2 3">9006-11</strain>
    </source>
</reference>
<dbReference type="OMA" id="RCCISIA"/>
<proteinExistence type="predicted"/>
<accession>A0A1C7MSU8</accession>
<organism evidence="2 3">
    <name type="scientific">Grifola frondosa</name>
    <name type="common">Maitake</name>
    <name type="synonym">Polyporus frondosus</name>
    <dbReference type="NCBI Taxonomy" id="5627"/>
    <lineage>
        <taxon>Eukaryota</taxon>
        <taxon>Fungi</taxon>
        <taxon>Dikarya</taxon>
        <taxon>Basidiomycota</taxon>
        <taxon>Agaricomycotina</taxon>
        <taxon>Agaricomycetes</taxon>
        <taxon>Polyporales</taxon>
        <taxon>Grifolaceae</taxon>
        <taxon>Grifola</taxon>
    </lineage>
</organism>
<dbReference type="Gene3D" id="1.20.1280.50">
    <property type="match status" value="1"/>
</dbReference>
<sequence>MAMDDSLYSQKSNPAVGARDSYYLHLTPPPSILTFPDMNPASQDWDMMEPTLGSDANGSMTSSPIHHLPHELLAHIFLFLAHMSPVGKYILRICHVCKHWRAVALSSADLWTSISFHDLDRAQTFLRRSKSRPIQVYLDRKRLPDSTVNILTPHVYRIQSLHVALRNHYELEDLLLGLKHTAAPRLEELVLHMGHLRCGWTSNWELADLLNTAIPVERRSLSGLAPFDSHTPMLRSLTLSHLRFYPWTASIYKHLIHLTIIAPPPPVAVQGLLDVLTGCPALETLVVRLSHFFSSFNTDTRPDFGRVGLGHLQSIEILHHHPLFVGTLFAHLSIPTRCCISIASSLPYASMGWDSLATIVRGIDMPPDLGSLRRLELDASALPVDPPTFAPPISRPASALRRMGRVLVQLRMYEDADADAPRAQPRFALSVKAKNTPRCMHGLWHALGVFGGVEVCAVSDVFWAAGDHHDFWARALGAMPRLHTLRVLRVPPGALIALLQVLKAGLAQQLARLVVVGAGGDAMLQREFAEFVRGCARARPAFARVDVLEAEGWTAEYVGRLRGLADYLSGLATPQRNLRETGPALSLGLAHPP</sequence>
<dbReference type="PROSITE" id="PS50181">
    <property type="entry name" value="FBOX"/>
    <property type="match status" value="1"/>
</dbReference>
<evidence type="ECO:0000313" key="2">
    <source>
        <dbReference type="EMBL" id="OBZ79878.1"/>
    </source>
</evidence>
<dbReference type="Proteomes" id="UP000092993">
    <property type="component" value="Unassembled WGS sequence"/>
</dbReference>
<dbReference type="STRING" id="5627.A0A1C7MSU8"/>
<feature type="domain" description="F-box" evidence="1">
    <location>
        <begin position="62"/>
        <end position="114"/>
    </location>
</feature>
<dbReference type="InterPro" id="IPR001810">
    <property type="entry name" value="F-box_dom"/>
</dbReference>